<dbReference type="Proteomes" id="UP000242180">
    <property type="component" value="Unassembled WGS sequence"/>
</dbReference>
<name>A0A1X2HFN2_SYNRA</name>
<organism evidence="1 2">
    <name type="scientific">Syncephalastrum racemosum</name>
    <name type="common">Filamentous fungus</name>
    <dbReference type="NCBI Taxonomy" id="13706"/>
    <lineage>
        <taxon>Eukaryota</taxon>
        <taxon>Fungi</taxon>
        <taxon>Fungi incertae sedis</taxon>
        <taxon>Mucoromycota</taxon>
        <taxon>Mucoromycotina</taxon>
        <taxon>Mucoromycetes</taxon>
        <taxon>Mucorales</taxon>
        <taxon>Syncephalastraceae</taxon>
        <taxon>Syncephalastrum</taxon>
    </lineage>
</organism>
<sequence length="124" mass="14160">MNGATFELDDDPPCRRRAIQYRINVTKTSTVLSVFIILNVDGFSSRQYDDTTSNTNLNDPCFTQTSTYWATGVKIEQTPHLPLISSTYDCAMRPRKKALVLDFHHKCVKRRVLHIAIVCFESFG</sequence>
<evidence type="ECO:0000313" key="2">
    <source>
        <dbReference type="Proteomes" id="UP000242180"/>
    </source>
</evidence>
<keyword evidence="2" id="KW-1185">Reference proteome</keyword>
<comment type="caution">
    <text evidence="1">The sequence shown here is derived from an EMBL/GenBank/DDBJ whole genome shotgun (WGS) entry which is preliminary data.</text>
</comment>
<evidence type="ECO:0000313" key="1">
    <source>
        <dbReference type="EMBL" id="ORY97773.1"/>
    </source>
</evidence>
<gene>
    <name evidence="1" type="ORF">BCR43DRAFT_514144</name>
</gene>
<dbReference type="InParanoid" id="A0A1X2HFN2"/>
<dbReference type="EMBL" id="MCGN01000004">
    <property type="protein sequence ID" value="ORY97773.1"/>
    <property type="molecule type" value="Genomic_DNA"/>
</dbReference>
<reference evidence="1 2" key="1">
    <citation type="submission" date="2016-07" db="EMBL/GenBank/DDBJ databases">
        <title>Pervasive Adenine N6-methylation of Active Genes in Fungi.</title>
        <authorList>
            <consortium name="DOE Joint Genome Institute"/>
            <person name="Mondo S.J."/>
            <person name="Dannebaum R.O."/>
            <person name="Kuo R.C."/>
            <person name="Labutti K."/>
            <person name="Haridas S."/>
            <person name="Kuo A."/>
            <person name="Salamov A."/>
            <person name="Ahrendt S.R."/>
            <person name="Lipzen A."/>
            <person name="Sullivan W."/>
            <person name="Andreopoulos W.B."/>
            <person name="Clum A."/>
            <person name="Lindquist E."/>
            <person name="Daum C."/>
            <person name="Ramamoorthy G.K."/>
            <person name="Gryganskyi A."/>
            <person name="Culley D."/>
            <person name="Magnuson J.K."/>
            <person name="James T.Y."/>
            <person name="O'Malley M.A."/>
            <person name="Stajich J.E."/>
            <person name="Spatafora J.W."/>
            <person name="Visel A."/>
            <person name="Grigoriev I.V."/>
        </authorList>
    </citation>
    <scope>NUCLEOTIDE SEQUENCE [LARGE SCALE GENOMIC DNA]</scope>
    <source>
        <strain evidence="1 2">NRRL 2496</strain>
    </source>
</reference>
<protein>
    <submittedName>
        <fullName evidence="1">Uncharacterized protein</fullName>
    </submittedName>
</protein>
<accession>A0A1X2HFN2</accession>
<dbReference type="OrthoDB" id="2236902at2759"/>
<dbReference type="AlphaFoldDB" id="A0A1X2HFN2"/>
<proteinExistence type="predicted"/>